<evidence type="ECO:0000256" key="5">
    <source>
        <dbReference type="ARBA" id="ARBA00022824"/>
    </source>
</evidence>
<keyword evidence="14" id="KW-0753">Steroid metabolism</keyword>
<evidence type="ECO:0000256" key="18">
    <source>
        <dbReference type="SAM" id="Phobius"/>
    </source>
</evidence>
<dbReference type="OrthoDB" id="5326588at2759"/>
<keyword evidence="12 18" id="KW-0472">Membrane</keyword>
<proteinExistence type="inferred from homology"/>
<reference evidence="19 20" key="1">
    <citation type="submission" date="2014-04" db="EMBL/GenBank/DDBJ databases">
        <authorList>
            <consortium name="DOE Joint Genome Institute"/>
            <person name="Kuo A."/>
            <person name="Zuccaro A."/>
            <person name="Kohler A."/>
            <person name="Nagy L.G."/>
            <person name="Floudas D."/>
            <person name="Copeland A."/>
            <person name="Barry K.W."/>
            <person name="Cichocki N."/>
            <person name="Veneault-Fourrey C."/>
            <person name="LaButti K."/>
            <person name="Lindquist E.A."/>
            <person name="Lipzen A."/>
            <person name="Lundell T."/>
            <person name="Morin E."/>
            <person name="Murat C."/>
            <person name="Sun H."/>
            <person name="Tunlid A."/>
            <person name="Henrissat B."/>
            <person name="Grigoriev I.V."/>
            <person name="Hibbett D.S."/>
            <person name="Martin F."/>
            <person name="Nordberg H.P."/>
            <person name="Cantor M.N."/>
            <person name="Hua S.X."/>
        </authorList>
    </citation>
    <scope>NUCLEOTIDE SEQUENCE [LARGE SCALE GENOMIC DNA]</scope>
    <source>
        <strain evidence="19 20">MAFF 305830</strain>
    </source>
</reference>
<comment type="pathway">
    <text evidence="15">Steroid metabolism; ergosterol biosynthesis.</text>
</comment>
<organism evidence="19 20">
    <name type="scientific">Serendipita vermifera MAFF 305830</name>
    <dbReference type="NCBI Taxonomy" id="933852"/>
    <lineage>
        <taxon>Eukaryota</taxon>
        <taxon>Fungi</taxon>
        <taxon>Dikarya</taxon>
        <taxon>Basidiomycota</taxon>
        <taxon>Agaricomycotina</taxon>
        <taxon>Agaricomycetes</taxon>
        <taxon>Sebacinales</taxon>
        <taxon>Serendipitaceae</taxon>
        <taxon>Serendipita</taxon>
    </lineage>
</organism>
<dbReference type="EC" id="1.3.1.71" evidence="16"/>
<name>A0A0C3B1I8_SERVB</name>
<evidence type="ECO:0000256" key="1">
    <source>
        <dbReference type="ARBA" id="ARBA00004477"/>
    </source>
</evidence>
<dbReference type="EMBL" id="KN824314">
    <property type="protein sequence ID" value="KIM25406.1"/>
    <property type="molecule type" value="Genomic_DNA"/>
</dbReference>
<feature type="transmembrane region" description="Helical" evidence="18">
    <location>
        <begin position="49"/>
        <end position="72"/>
    </location>
</feature>
<feature type="transmembrane region" description="Helical" evidence="18">
    <location>
        <begin position="177"/>
        <end position="198"/>
    </location>
</feature>
<feature type="transmembrane region" description="Helical" evidence="18">
    <location>
        <begin position="259"/>
        <end position="277"/>
    </location>
</feature>
<comment type="catalytic activity">
    <reaction evidence="17">
        <text>ergosterol + NADP(+) = ergosta-5,7,22,24(28)-tetraen-3beta-ol + NADPH + H(+)</text>
        <dbReference type="Rhea" id="RHEA:18501"/>
        <dbReference type="ChEBI" id="CHEBI:15378"/>
        <dbReference type="ChEBI" id="CHEBI:16933"/>
        <dbReference type="ChEBI" id="CHEBI:18249"/>
        <dbReference type="ChEBI" id="CHEBI:57783"/>
        <dbReference type="ChEBI" id="CHEBI:58349"/>
        <dbReference type="EC" id="1.3.1.71"/>
    </reaction>
    <physiologicalReaction direction="right-to-left" evidence="17">
        <dbReference type="Rhea" id="RHEA:18503"/>
    </physiologicalReaction>
</comment>
<evidence type="ECO:0000256" key="8">
    <source>
        <dbReference type="ARBA" id="ARBA00022989"/>
    </source>
</evidence>
<keyword evidence="13" id="KW-1207">Sterol metabolism</keyword>
<dbReference type="Gene3D" id="1.20.120.1630">
    <property type="match status" value="1"/>
</dbReference>
<evidence type="ECO:0000256" key="17">
    <source>
        <dbReference type="ARBA" id="ARBA00048918"/>
    </source>
</evidence>
<dbReference type="PROSITE" id="PS01018">
    <property type="entry name" value="STEROL_REDUCT_2"/>
    <property type="match status" value="1"/>
</dbReference>
<dbReference type="HOGENOM" id="CLU_015631_3_1_1"/>
<dbReference type="Proteomes" id="UP000054097">
    <property type="component" value="Unassembled WGS sequence"/>
</dbReference>
<keyword evidence="5" id="KW-0256">Endoplasmic reticulum</keyword>
<comment type="subcellular location">
    <subcellularLocation>
        <location evidence="1">Endoplasmic reticulum membrane</location>
        <topology evidence="1">Multi-pass membrane protein</topology>
    </subcellularLocation>
</comment>
<keyword evidence="9" id="KW-0560">Oxidoreductase</keyword>
<feature type="transmembrane region" description="Helical" evidence="18">
    <location>
        <begin position="144"/>
        <end position="165"/>
    </location>
</feature>
<dbReference type="InterPro" id="IPR018083">
    <property type="entry name" value="Sterol_reductase_CS"/>
</dbReference>
<evidence type="ECO:0000256" key="6">
    <source>
        <dbReference type="ARBA" id="ARBA00022857"/>
    </source>
</evidence>
<evidence type="ECO:0000256" key="11">
    <source>
        <dbReference type="ARBA" id="ARBA00023098"/>
    </source>
</evidence>
<evidence type="ECO:0000313" key="20">
    <source>
        <dbReference type="Proteomes" id="UP000054097"/>
    </source>
</evidence>
<feature type="transmembrane region" description="Helical" evidence="18">
    <location>
        <begin position="298"/>
        <end position="319"/>
    </location>
</feature>
<evidence type="ECO:0000256" key="15">
    <source>
        <dbReference type="ARBA" id="ARBA00029435"/>
    </source>
</evidence>
<keyword evidence="8 18" id="KW-1133">Transmembrane helix</keyword>
<keyword evidence="10" id="KW-0756">Sterol biosynthesis</keyword>
<dbReference type="PANTHER" id="PTHR21257">
    <property type="entry name" value="DELTA(14)-STEROL REDUCTASE"/>
    <property type="match status" value="1"/>
</dbReference>
<dbReference type="AlphaFoldDB" id="A0A0C3B1I8"/>
<evidence type="ECO:0000256" key="9">
    <source>
        <dbReference type="ARBA" id="ARBA00023002"/>
    </source>
</evidence>
<dbReference type="PANTHER" id="PTHR21257:SF31">
    <property type="entry name" value="DELTA(24(24(1)))-STEROL REDUCTASE ERG4"/>
    <property type="match status" value="1"/>
</dbReference>
<evidence type="ECO:0000256" key="14">
    <source>
        <dbReference type="ARBA" id="ARBA00023221"/>
    </source>
</evidence>
<dbReference type="Pfam" id="PF01222">
    <property type="entry name" value="ERG4_ERG24"/>
    <property type="match status" value="1"/>
</dbReference>
<comment type="similarity">
    <text evidence="2">Belongs to the ERG4/ERG24 family.</text>
</comment>
<gene>
    <name evidence="19" type="ORF">M408DRAFT_331172</name>
</gene>
<keyword evidence="20" id="KW-1185">Reference proteome</keyword>
<evidence type="ECO:0000256" key="7">
    <source>
        <dbReference type="ARBA" id="ARBA00022955"/>
    </source>
</evidence>
<sequence length="477" mass="55414">MPSDDSKDAANSSETTTLIQYGVIKTSAKGKKQDKLMDQHQYYEFGGPWSVTAMMLFFPVLMYYFWICLWFYDGQLVHPTSVDDIVPFVLRMWEHVRADAAPTLYTWSIYTGLMAFELFLAFVAPGFEQKGLPVPSLNYECLTYYCNALSSFYLTLATAAVLHTTHIFRITEIMNNFGSMMTVAILWGWAASFATYWITIAKGQQFRMSGNFFYDFWMGAPLNPRIGYVDLKMWAEVRIPWVLLFLIAVSGACKQYEEYGYVTANMAFMVLATGLYINACAKGEECIPQTWDMFHEKWGFMIIFWNFAGVPFTYCYSIVYMASHDPSTYHFSTPAYIALYTQLLVSYYIFDTSMSQKSRFRMQMQGITTFRKAFPQLPWSIIKNPTFIQTEHGNRLLTSGWWAYARKINYTADWFQSLSWGLCVGLASPIPYFYPIFFLVVLVHRCGRDFERCAIKYGEDWQKYCDVVKYKFIPGIY</sequence>
<dbReference type="GO" id="GO:0006696">
    <property type="term" value="P:ergosterol biosynthetic process"/>
    <property type="evidence" value="ECO:0007669"/>
    <property type="project" value="TreeGrafter"/>
</dbReference>
<evidence type="ECO:0000256" key="4">
    <source>
        <dbReference type="ARBA" id="ARBA00022692"/>
    </source>
</evidence>
<keyword evidence="4 18" id="KW-0812">Transmembrane</keyword>
<accession>A0A0C3B1I8</accession>
<evidence type="ECO:0000256" key="10">
    <source>
        <dbReference type="ARBA" id="ARBA00023011"/>
    </source>
</evidence>
<keyword evidence="7" id="KW-0752">Steroid biosynthesis</keyword>
<evidence type="ECO:0000256" key="3">
    <source>
        <dbReference type="ARBA" id="ARBA00022516"/>
    </source>
</evidence>
<evidence type="ECO:0000256" key="16">
    <source>
        <dbReference type="ARBA" id="ARBA00038892"/>
    </source>
</evidence>
<dbReference type="FunFam" id="1.20.120.1630:FF:000003">
    <property type="entry name" value="C-24(28) sterol reductase"/>
    <property type="match status" value="1"/>
</dbReference>
<reference evidence="20" key="2">
    <citation type="submission" date="2015-01" db="EMBL/GenBank/DDBJ databases">
        <title>Evolutionary Origins and Diversification of the Mycorrhizal Mutualists.</title>
        <authorList>
            <consortium name="DOE Joint Genome Institute"/>
            <consortium name="Mycorrhizal Genomics Consortium"/>
            <person name="Kohler A."/>
            <person name="Kuo A."/>
            <person name="Nagy L.G."/>
            <person name="Floudas D."/>
            <person name="Copeland A."/>
            <person name="Barry K.W."/>
            <person name="Cichocki N."/>
            <person name="Veneault-Fourrey C."/>
            <person name="LaButti K."/>
            <person name="Lindquist E.A."/>
            <person name="Lipzen A."/>
            <person name="Lundell T."/>
            <person name="Morin E."/>
            <person name="Murat C."/>
            <person name="Riley R."/>
            <person name="Ohm R."/>
            <person name="Sun H."/>
            <person name="Tunlid A."/>
            <person name="Henrissat B."/>
            <person name="Grigoriev I.V."/>
            <person name="Hibbett D.S."/>
            <person name="Martin F."/>
        </authorList>
    </citation>
    <scope>NUCLEOTIDE SEQUENCE [LARGE SCALE GENOMIC DNA]</scope>
    <source>
        <strain evidence="20">MAFF 305830</strain>
    </source>
</reference>
<keyword evidence="11" id="KW-0443">Lipid metabolism</keyword>
<evidence type="ECO:0000313" key="19">
    <source>
        <dbReference type="EMBL" id="KIM25406.1"/>
    </source>
</evidence>
<evidence type="ECO:0000256" key="2">
    <source>
        <dbReference type="ARBA" id="ARBA00005402"/>
    </source>
</evidence>
<evidence type="ECO:0000256" key="12">
    <source>
        <dbReference type="ARBA" id="ARBA00023136"/>
    </source>
</evidence>
<keyword evidence="3" id="KW-0444">Lipid biosynthesis</keyword>
<keyword evidence="6" id="KW-0521">NADP</keyword>
<dbReference type="PROSITE" id="PS01017">
    <property type="entry name" value="STEROL_REDUCT_1"/>
    <property type="match status" value="1"/>
</dbReference>
<dbReference type="InterPro" id="IPR001171">
    <property type="entry name" value="ERG24_DHCR-like"/>
</dbReference>
<evidence type="ECO:0000256" key="13">
    <source>
        <dbReference type="ARBA" id="ARBA00023166"/>
    </source>
</evidence>
<feature type="transmembrane region" description="Helical" evidence="18">
    <location>
        <begin position="104"/>
        <end position="123"/>
    </location>
</feature>
<feature type="transmembrane region" description="Helical" evidence="18">
    <location>
        <begin position="235"/>
        <end position="253"/>
    </location>
</feature>
<feature type="transmembrane region" description="Helical" evidence="18">
    <location>
        <begin position="331"/>
        <end position="350"/>
    </location>
</feature>
<dbReference type="GO" id="GO:0000246">
    <property type="term" value="F:Delta24(24-1) sterol reductase activity"/>
    <property type="evidence" value="ECO:0007669"/>
    <property type="project" value="UniProtKB-EC"/>
</dbReference>
<dbReference type="STRING" id="933852.A0A0C3B1I8"/>
<dbReference type="GO" id="GO:0005789">
    <property type="term" value="C:endoplasmic reticulum membrane"/>
    <property type="evidence" value="ECO:0007669"/>
    <property type="project" value="UniProtKB-SubCell"/>
</dbReference>
<protein>
    <recommendedName>
        <fullName evidence="16">Delta(24(24(1)))-sterol reductase</fullName>
        <ecNumber evidence="16">1.3.1.71</ecNumber>
    </recommendedName>
</protein>